<dbReference type="PANTHER" id="PTHR47098">
    <property type="entry name" value="PROTEIN MAK32"/>
    <property type="match status" value="1"/>
</dbReference>
<name>A0AAV8UYS7_9RHOD</name>
<evidence type="ECO:0000313" key="2">
    <source>
        <dbReference type="EMBL" id="KAJ8906177.1"/>
    </source>
</evidence>
<dbReference type="Gene3D" id="3.40.1190.20">
    <property type="match status" value="1"/>
</dbReference>
<dbReference type="SUPFAM" id="SSF53613">
    <property type="entry name" value="Ribokinase-like"/>
    <property type="match status" value="1"/>
</dbReference>
<reference evidence="2 3" key="1">
    <citation type="journal article" date="2023" name="Nat. Commun.">
        <title>Origin of minicircular mitochondrial genomes in red algae.</title>
        <authorList>
            <person name="Lee Y."/>
            <person name="Cho C.H."/>
            <person name="Lee Y.M."/>
            <person name="Park S.I."/>
            <person name="Yang J.H."/>
            <person name="West J.A."/>
            <person name="Bhattacharya D."/>
            <person name="Yoon H.S."/>
        </authorList>
    </citation>
    <scope>NUCLEOTIDE SEQUENCE [LARGE SCALE GENOMIC DNA]</scope>
    <source>
        <strain evidence="2 3">CCMP1338</strain>
        <tissue evidence="2">Whole cell</tissue>
    </source>
</reference>
<comment type="caution">
    <text evidence="2">The sequence shown here is derived from an EMBL/GenBank/DDBJ whole genome shotgun (WGS) entry which is preliminary data.</text>
</comment>
<accession>A0AAV8UYS7</accession>
<keyword evidence="3" id="KW-1185">Reference proteome</keyword>
<dbReference type="InterPro" id="IPR011611">
    <property type="entry name" value="PfkB_dom"/>
</dbReference>
<sequence>MDKSTILVVGKVLIDEFNEKGRLRRSVGGGGPQAAFGSSVVLPEGKPLLISLAGSDLGSSTELVDILRRTGANLSGVKILDLITPHFRITINDDVPEHEEGPGFENWLTMLQTDYEIPSGHESIDTMHVLIERGGFNDLRLARAWRKNASPGSFLSFEPVILRESPQEDYNSFRAIVSECDTVSPDCNCFYLSVVKDSDPREVINEWSTYGPSSVTVRCGREGSYLWDRKEGKSWHIPIFEVSTIDVTGAGNAYAAAYATARYVLGHAPLYSASLASAAGAAAVLSEGLPPVDDALKKFVYDAAEDIISRVVQL</sequence>
<dbReference type="Pfam" id="PF00294">
    <property type="entry name" value="PfkB"/>
    <property type="match status" value="1"/>
</dbReference>
<protein>
    <recommendedName>
        <fullName evidence="1">Carbohydrate kinase PfkB domain-containing protein</fullName>
    </recommendedName>
</protein>
<evidence type="ECO:0000313" key="3">
    <source>
        <dbReference type="Proteomes" id="UP001157974"/>
    </source>
</evidence>
<dbReference type="Proteomes" id="UP001157974">
    <property type="component" value="Unassembled WGS sequence"/>
</dbReference>
<dbReference type="EMBL" id="JAMWBK010000004">
    <property type="protein sequence ID" value="KAJ8906177.1"/>
    <property type="molecule type" value="Genomic_DNA"/>
</dbReference>
<dbReference type="AlphaFoldDB" id="A0AAV8UYS7"/>
<organism evidence="2 3">
    <name type="scientific">Rhodosorus marinus</name>
    <dbReference type="NCBI Taxonomy" id="101924"/>
    <lineage>
        <taxon>Eukaryota</taxon>
        <taxon>Rhodophyta</taxon>
        <taxon>Stylonematophyceae</taxon>
        <taxon>Stylonematales</taxon>
        <taxon>Stylonemataceae</taxon>
        <taxon>Rhodosorus</taxon>
    </lineage>
</organism>
<gene>
    <name evidence="2" type="ORF">NDN08_002672</name>
</gene>
<dbReference type="InterPro" id="IPR029056">
    <property type="entry name" value="Ribokinase-like"/>
</dbReference>
<proteinExistence type="predicted"/>
<evidence type="ECO:0000259" key="1">
    <source>
        <dbReference type="Pfam" id="PF00294"/>
    </source>
</evidence>
<feature type="domain" description="Carbohydrate kinase PfkB" evidence="1">
    <location>
        <begin position="151"/>
        <end position="288"/>
    </location>
</feature>
<dbReference type="PANTHER" id="PTHR47098:SF2">
    <property type="entry name" value="PROTEIN MAK32"/>
    <property type="match status" value="1"/>
</dbReference>